<evidence type="ECO:0000256" key="1">
    <source>
        <dbReference type="PROSITE-ProRule" id="PRU00221"/>
    </source>
</evidence>
<feature type="compositionally biased region" description="Basic and acidic residues" evidence="2">
    <location>
        <begin position="145"/>
        <end position="173"/>
    </location>
</feature>
<dbReference type="EMBL" id="VAWE01000001">
    <property type="protein sequence ID" value="TLQ43037.1"/>
    <property type="molecule type" value="Genomic_DNA"/>
</dbReference>
<gene>
    <name evidence="3" type="ORF">FEF34_07625</name>
</gene>
<keyword evidence="1" id="KW-0853">WD repeat</keyword>
<dbReference type="Proteomes" id="UP000305921">
    <property type="component" value="Unassembled WGS sequence"/>
</dbReference>
<dbReference type="SUPFAM" id="SSF50978">
    <property type="entry name" value="WD40 repeat-like"/>
    <property type="match status" value="1"/>
</dbReference>
<evidence type="ECO:0000313" key="3">
    <source>
        <dbReference type="EMBL" id="TLQ43037.1"/>
    </source>
</evidence>
<evidence type="ECO:0000313" key="4">
    <source>
        <dbReference type="Proteomes" id="UP000305921"/>
    </source>
</evidence>
<comment type="caution">
    <text evidence="3">The sequence shown here is derived from an EMBL/GenBank/DDBJ whole genome shotgun (WGS) entry which is preliminary data.</text>
</comment>
<keyword evidence="4" id="KW-1185">Reference proteome</keyword>
<protein>
    <recommendedName>
        <fullName evidence="5">WD40 repeat domain-containing protein</fullName>
    </recommendedName>
</protein>
<dbReference type="OrthoDB" id="3443514at2"/>
<accession>A0A5R9E0V9</accession>
<proteinExistence type="predicted"/>
<feature type="compositionally biased region" description="Basic and acidic residues" evidence="2">
    <location>
        <begin position="187"/>
        <end position="197"/>
    </location>
</feature>
<dbReference type="InterPro" id="IPR015943">
    <property type="entry name" value="WD40/YVTN_repeat-like_dom_sf"/>
</dbReference>
<dbReference type="RefSeq" id="WP_138052452.1">
    <property type="nucleotide sequence ID" value="NZ_VAWE01000001.1"/>
</dbReference>
<dbReference type="InterPro" id="IPR001680">
    <property type="entry name" value="WD40_rpt"/>
</dbReference>
<evidence type="ECO:0000256" key="2">
    <source>
        <dbReference type="SAM" id="MobiDB-lite"/>
    </source>
</evidence>
<feature type="region of interest" description="Disordered" evidence="2">
    <location>
        <begin position="78"/>
        <end position="219"/>
    </location>
</feature>
<name>A0A5R9E0V9_9ACTN</name>
<reference evidence="3 4" key="1">
    <citation type="submission" date="2019-05" db="EMBL/GenBank/DDBJ databases">
        <title>Streptomyces marianii sp. nov., a novel marine actinomycete from southern coast of India.</title>
        <authorList>
            <person name="Iniyan A.M."/>
            <person name="Wink J."/>
            <person name="Ramprasad E."/>
            <person name="Ramana C.V."/>
            <person name="Bunk B."/>
            <person name="Sproer C."/>
            <person name="Joseph F.-J.R.S."/>
            <person name="Vincent S.G.P."/>
        </authorList>
    </citation>
    <scope>NUCLEOTIDE SEQUENCE [LARGE SCALE GENOMIC DNA]</scope>
    <source>
        <strain evidence="3 4">ICN19</strain>
    </source>
</reference>
<organism evidence="3 4">
    <name type="scientific">Streptomyces marianii</name>
    <dbReference type="NCBI Taxonomy" id="1817406"/>
    <lineage>
        <taxon>Bacteria</taxon>
        <taxon>Bacillati</taxon>
        <taxon>Actinomycetota</taxon>
        <taxon>Actinomycetes</taxon>
        <taxon>Kitasatosporales</taxon>
        <taxon>Streptomycetaceae</taxon>
        <taxon>Streptomyces</taxon>
    </lineage>
</organism>
<dbReference type="PROSITE" id="PS50082">
    <property type="entry name" value="WD_REPEATS_2"/>
    <property type="match status" value="1"/>
</dbReference>
<sequence length="518" mass="53254">MSDPAVLLPAQSVRGAVWALANRFGVVARSPAELVGALTGIGLTGVAVVPPPPDAGEPAEVAELLRALRDLGHIRFVTAPGRKPGTAGDGSPAPDQEPAPLPSGAAAEGSGDGPVEQVRGGPPDLGDPAEVCAADPAGVTAAYERGADGPRGRRYENHGRQRRPDTRQRRPDTYDGPAGCPDGVGGPDRRPDGHERPAGAPDGHGGPVELPGPDGHGGLRAAWFRAGQSLIREQPPAERALVLLTSLGDDADPRLRPALDTLAATAPWRSDWTRVRGDVSPPWPGPVAALAQGTGRWSRHLLVADQRGAIRSVHPADATPAAGTAAMPVRITALAPLPDGTLLMLDERGRLRTHGDTPLTDAVAATLEAHPGTALAATARLVMVGDRHGSLHAFGYDGMHQAAAHRGRVTAVAVADGPAPLVCSGGADGTVRTWTPGRRPESTPLVERGVPVTALAVHGRAMAVAWADGLVELRRLGTDEALPLRPGPPVRAVAVPGDGSIVIGTDDTLFRVTARVPS</sequence>
<dbReference type="InterPro" id="IPR036322">
    <property type="entry name" value="WD40_repeat_dom_sf"/>
</dbReference>
<dbReference type="AlphaFoldDB" id="A0A5R9E0V9"/>
<evidence type="ECO:0008006" key="5">
    <source>
        <dbReference type="Google" id="ProtNLM"/>
    </source>
</evidence>
<feature type="repeat" description="WD" evidence="1">
    <location>
        <begin position="402"/>
        <end position="434"/>
    </location>
</feature>
<dbReference type="Gene3D" id="2.130.10.10">
    <property type="entry name" value="YVTN repeat-like/Quinoprotein amine dehydrogenase"/>
    <property type="match status" value="1"/>
</dbReference>